<dbReference type="HOGENOM" id="CLU_787341_0_0_10"/>
<protein>
    <submittedName>
        <fullName evidence="1">Uncharacterized protein</fullName>
    </submittedName>
</protein>
<evidence type="ECO:0000313" key="1">
    <source>
        <dbReference type="EMBL" id="AHF17897.1"/>
    </source>
</evidence>
<dbReference type="eggNOG" id="ENOG502ZA8N">
    <property type="taxonomic scope" value="Bacteria"/>
</dbReference>
<dbReference type="AlphaFoldDB" id="W0F4F6"/>
<accession>W0F4F6</accession>
<dbReference type="RefSeq" id="WP_008587185.1">
    <property type="nucleotide sequence ID" value="NZ_CP007035.1"/>
</dbReference>
<gene>
    <name evidence="1" type="ORF">NIASO_16190</name>
</gene>
<dbReference type="STRING" id="929713.NIASO_16190"/>
<sequence length="376" mass="42801">MALLAATIAGKANDTLTSYRLLKRIAALQVKENDIFPAGAFPSYRMYALNKTRWKADINPFFTGLVALTLRTIQSRLTPYQQQMATAIIEKTRPVFNKFLNRTGRISYNFWPTDTVKVFPNGGWLNWMDQTESIPDDLDDTSIILLALDAPPALAKQAHDSMQQYINTRSGKIKNTLKRYRHLPAYSTWYGKKMPIDFDVSVLANVLYMVQRYHLNWTIADSASLRLLENSIKSKAIISRPAYISPHYKRTPVILYHLARLMALKPIPELELYKPLLVKTAKKLLRRSKNTQDQVILSTALLRWGELAANLLNGQCFTIDPIESDLFSFFIANMTSIAPNPFKSILGATKIGVFYYYCPAYDNLLLLEYAALTQAQ</sequence>
<organism evidence="1 2">
    <name type="scientific">Niabella soli DSM 19437</name>
    <dbReference type="NCBI Taxonomy" id="929713"/>
    <lineage>
        <taxon>Bacteria</taxon>
        <taxon>Pseudomonadati</taxon>
        <taxon>Bacteroidota</taxon>
        <taxon>Chitinophagia</taxon>
        <taxon>Chitinophagales</taxon>
        <taxon>Chitinophagaceae</taxon>
        <taxon>Niabella</taxon>
    </lineage>
</organism>
<proteinExistence type="predicted"/>
<dbReference type="Proteomes" id="UP000003586">
    <property type="component" value="Chromosome"/>
</dbReference>
<name>W0F4F6_9BACT</name>
<evidence type="ECO:0000313" key="2">
    <source>
        <dbReference type="Proteomes" id="UP000003586"/>
    </source>
</evidence>
<dbReference type="OrthoDB" id="1116847at2"/>
<reference evidence="1 2" key="1">
    <citation type="submission" date="2013-12" db="EMBL/GenBank/DDBJ databases">
        <authorList>
            <consortium name="DOE Joint Genome Institute"/>
            <person name="Eisen J."/>
            <person name="Huntemann M."/>
            <person name="Han J."/>
            <person name="Chen A."/>
            <person name="Kyrpides N."/>
            <person name="Mavromatis K."/>
            <person name="Markowitz V."/>
            <person name="Palaniappan K."/>
            <person name="Ivanova N."/>
            <person name="Schaumberg A."/>
            <person name="Pati A."/>
            <person name="Liolios K."/>
            <person name="Nordberg H.P."/>
            <person name="Cantor M.N."/>
            <person name="Hua S.X."/>
            <person name="Woyke T."/>
        </authorList>
    </citation>
    <scope>NUCLEOTIDE SEQUENCE [LARGE SCALE GENOMIC DNA]</scope>
    <source>
        <strain evidence="2">DSM 19437</strain>
    </source>
</reference>
<dbReference type="EMBL" id="CP007035">
    <property type="protein sequence ID" value="AHF17897.1"/>
    <property type="molecule type" value="Genomic_DNA"/>
</dbReference>
<keyword evidence="2" id="KW-1185">Reference proteome</keyword>
<dbReference type="KEGG" id="nso:NIASO_16190"/>